<evidence type="ECO:0000313" key="5">
    <source>
        <dbReference type="EMBL" id="MPL64620.1"/>
    </source>
</evidence>
<dbReference type="GO" id="GO:0003735">
    <property type="term" value="F:structural constituent of ribosome"/>
    <property type="evidence" value="ECO:0007669"/>
    <property type="project" value="InterPro"/>
</dbReference>
<keyword evidence="2 5" id="KW-0689">Ribosomal protein</keyword>
<evidence type="ECO:0000256" key="2">
    <source>
        <dbReference type="ARBA" id="ARBA00022980"/>
    </source>
</evidence>
<dbReference type="HAMAP" id="MF_00374">
    <property type="entry name" value="Ribosomal_uL29"/>
    <property type="match status" value="1"/>
</dbReference>
<dbReference type="EMBL" id="VSSQ01000025">
    <property type="protein sequence ID" value="MPL64620.1"/>
    <property type="molecule type" value="Genomic_DNA"/>
</dbReference>
<feature type="coiled-coil region" evidence="4">
    <location>
        <begin position="3"/>
        <end position="62"/>
    </location>
</feature>
<dbReference type="InterPro" id="IPR001854">
    <property type="entry name" value="Ribosomal_uL29"/>
</dbReference>
<evidence type="ECO:0000256" key="1">
    <source>
        <dbReference type="ARBA" id="ARBA00009254"/>
    </source>
</evidence>
<dbReference type="SUPFAM" id="SSF46561">
    <property type="entry name" value="Ribosomal protein L29 (L29p)"/>
    <property type="match status" value="1"/>
</dbReference>
<dbReference type="CDD" id="cd00427">
    <property type="entry name" value="Ribosomal_L29_HIP"/>
    <property type="match status" value="1"/>
</dbReference>
<evidence type="ECO:0000256" key="4">
    <source>
        <dbReference type="SAM" id="Coils"/>
    </source>
</evidence>
<name>A0A644TCL6_9ZZZZ</name>
<dbReference type="Gene3D" id="1.10.287.310">
    <property type="match status" value="1"/>
</dbReference>
<gene>
    <name evidence="5" type="primary">rpmC_3</name>
    <name evidence="5" type="ORF">SDC9_10275</name>
</gene>
<dbReference type="NCBIfam" id="TIGR00012">
    <property type="entry name" value="L29"/>
    <property type="match status" value="1"/>
</dbReference>
<organism evidence="5">
    <name type="scientific">bioreactor metagenome</name>
    <dbReference type="NCBI Taxonomy" id="1076179"/>
    <lineage>
        <taxon>unclassified sequences</taxon>
        <taxon>metagenomes</taxon>
        <taxon>ecological metagenomes</taxon>
    </lineage>
</organism>
<keyword evidence="3" id="KW-0687">Ribonucleoprotein</keyword>
<proteinExistence type="inferred from homology"/>
<dbReference type="AlphaFoldDB" id="A0A644TCL6"/>
<keyword evidence="4" id="KW-0175">Coiled coil</keyword>
<sequence>MKNSFKELKLEELFAKREDLRKKYFDLRFQMVVGHVENPVQKRNLRRQIARIETLILQAQRAAGEKA</sequence>
<evidence type="ECO:0000256" key="3">
    <source>
        <dbReference type="ARBA" id="ARBA00023274"/>
    </source>
</evidence>
<accession>A0A644TCL6</accession>
<reference evidence="5" key="1">
    <citation type="submission" date="2019-08" db="EMBL/GenBank/DDBJ databases">
        <authorList>
            <person name="Kucharzyk K."/>
            <person name="Murdoch R.W."/>
            <person name="Higgins S."/>
            <person name="Loffler F."/>
        </authorList>
    </citation>
    <scope>NUCLEOTIDE SEQUENCE</scope>
</reference>
<comment type="similarity">
    <text evidence="1">Belongs to the universal ribosomal protein uL29 family.</text>
</comment>
<protein>
    <submittedName>
        <fullName evidence="5">50S ribosomal protein L29</fullName>
    </submittedName>
</protein>
<comment type="caution">
    <text evidence="5">The sequence shown here is derived from an EMBL/GenBank/DDBJ whole genome shotgun (WGS) entry which is preliminary data.</text>
</comment>
<dbReference type="Pfam" id="PF00831">
    <property type="entry name" value="Ribosomal_L29"/>
    <property type="match status" value="1"/>
</dbReference>
<dbReference type="GO" id="GO:0006412">
    <property type="term" value="P:translation"/>
    <property type="evidence" value="ECO:0007669"/>
    <property type="project" value="InterPro"/>
</dbReference>
<dbReference type="InterPro" id="IPR036049">
    <property type="entry name" value="Ribosomal_uL29_sf"/>
</dbReference>
<dbReference type="GO" id="GO:0005840">
    <property type="term" value="C:ribosome"/>
    <property type="evidence" value="ECO:0007669"/>
    <property type="project" value="UniProtKB-KW"/>
</dbReference>
<dbReference type="GO" id="GO:1990904">
    <property type="term" value="C:ribonucleoprotein complex"/>
    <property type="evidence" value="ECO:0007669"/>
    <property type="project" value="UniProtKB-KW"/>
</dbReference>